<name>A0A0Q9X2U2_DROWI</name>
<sequence>MEPDDNFAEGGNLKILHSPCEFDLLRALQGSIDYFPKHCQPIFQNRYVNEQWYRLYRTYDAEGFVFGQFAERLRRYEFDSV</sequence>
<dbReference type="EMBL" id="CH964154">
    <property type="protein sequence ID" value="KRF99158.1"/>
    <property type="molecule type" value="Genomic_DNA"/>
</dbReference>
<protein>
    <submittedName>
        <fullName evidence="1">Uncharacterized protein</fullName>
    </submittedName>
</protein>
<dbReference type="AlphaFoldDB" id="A0A0Q9X2U2"/>
<dbReference type="Pfam" id="PF15989">
    <property type="entry name" value="DUF4768"/>
    <property type="match status" value="1"/>
</dbReference>
<dbReference type="KEGG" id="dwi:26529898"/>
<keyword evidence="2" id="KW-1185">Reference proteome</keyword>
<proteinExistence type="predicted"/>
<evidence type="ECO:0000313" key="1">
    <source>
        <dbReference type="EMBL" id="KRF99158.1"/>
    </source>
</evidence>
<accession>A0A0Q9X2U2</accession>
<dbReference type="Proteomes" id="UP000007798">
    <property type="component" value="Unassembled WGS sequence"/>
</dbReference>
<organism evidence="1 2">
    <name type="scientific">Drosophila willistoni</name>
    <name type="common">Fruit fly</name>
    <dbReference type="NCBI Taxonomy" id="7260"/>
    <lineage>
        <taxon>Eukaryota</taxon>
        <taxon>Metazoa</taxon>
        <taxon>Ecdysozoa</taxon>
        <taxon>Arthropoda</taxon>
        <taxon>Hexapoda</taxon>
        <taxon>Insecta</taxon>
        <taxon>Pterygota</taxon>
        <taxon>Neoptera</taxon>
        <taxon>Endopterygota</taxon>
        <taxon>Diptera</taxon>
        <taxon>Brachycera</taxon>
        <taxon>Muscomorpha</taxon>
        <taxon>Ephydroidea</taxon>
        <taxon>Drosophilidae</taxon>
        <taxon>Drosophila</taxon>
        <taxon>Sophophora</taxon>
    </lineage>
</organism>
<dbReference type="InterPro" id="IPR031931">
    <property type="entry name" value="DUF4768"/>
</dbReference>
<gene>
    <name evidence="1" type="primary">Dwil\GK27896</name>
    <name evidence="1" type="ORF">Dwil_GK27896</name>
</gene>
<dbReference type="InParanoid" id="A0A0Q9X2U2"/>
<evidence type="ECO:0000313" key="2">
    <source>
        <dbReference type="Proteomes" id="UP000007798"/>
    </source>
</evidence>
<dbReference type="STRING" id="7260.A0A0Q9X2U2"/>
<dbReference type="OrthoDB" id="7820651at2759"/>
<reference evidence="1 2" key="1">
    <citation type="journal article" date="2007" name="Nature">
        <title>Evolution of genes and genomes on the Drosophila phylogeny.</title>
        <authorList>
            <consortium name="Drosophila 12 Genomes Consortium"/>
            <person name="Clark A.G."/>
            <person name="Eisen M.B."/>
            <person name="Smith D.R."/>
            <person name="Bergman C.M."/>
            <person name="Oliver B."/>
            <person name="Markow T.A."/>
            <person name="Kaufman T.C."/>
            <person name="Kellis M."/>
            <person name="Gelbart W."/>
            <person name="Iyer V.N."/>
            <person name="Pollard D.A."/>
            <person name="Sackton T.B."/>
            <person name="Larracuente A.M."/>
            <person name="Singh N.D."/>
            <person name="Abad J.P."/>
            <person name="Abt D.N."/>
            <person name="Adryan B."/>
            <person name="Aguade M."/>
            <person name="Akashi H."/>
            <person name="Anderson W.W."/>
            <person name="Aquadro C.F."/>
            <person name="Ardell D.H."/>
            <person name="Arguello R."/>
            <person name="Artieri C.G."/>
            <person name="Barbash D.A."/>
            <person name="Barker D."/>
            <person name="Barsanti P."/>
            <person name="Batterham P."/>
            <person name="Batzoglou S."/>
            <person name="Begun D."/>
            <person name="Bhutkar A."/>
            <person name="Blanco E."/>
            <person name="Bosak S.A."/>
            <person name="Bradley R.K."/>
            <person name="Brand A.D."/>
            <person name="Brent M.R."/>
            <person name="Brooks A.N."/>
            <person name="Brown R.H."/>
            <person name="Butlin R.K."/>
            <person name="Caggese C."/>
            <person name="Calvi B.R."/>
            <person name="Bernardo de Carvalho A."/>
            <person name="Caspi A."/>
            <person name="Castrezana S."/>
            <person name="Celniker S.E."/>
            <person name="Chang J.L."/>
            <person name="Chapple C."/>
            <person name="Chatterji S."/>
            <person name="Chinwalla A."/>
            <person name="Civetta A."/>
            <person name="Clifton S.W."/>
            <person name="Comeron J.M."/>
            <person name="Costello J.C."/>
            <person name="Coyne J.A."/>
            <person name="Daub J."/>
            <person name="David R.G."/>
            <person name="Delcher A.L."/>
            <person name="Delehaunty K."/>
            <person name="Do C.B."/>
            <person name="Ebling H."/>
            <person name="Edwards K."/>
            <person name="Eickbush T."/>
            <person name="Evans J.D."/>
            <person name="Filipski A."/>
            <person name="Findeiss S."/>
            <person name="Freyhult E."/>
            <person name="Fulton L."/>
            <person name="Fulton R."/>
            <person name="Garcia A.C."/>
            <person name="Gardiner A."/>
            <person name="Garfield D.A."/>
            <person name="Garvin B.E."/>
            <person name="Gibson G."/>
            <person name="Gilbert D."/>
            <person name="Gnerre S."/>
            <person name="Godfrey J."/>
            <person name="Good R."/>
            <person name="Gotea V."/>
            <person name="Gravely B."/>
            <person name="Greenberg A.J."/>
            <person name="Griffiths-Jones S."/>
            <person name="Gross S."/>
            <person name="Guigo R."/>
            <person name="Gustafson E.A."/>
            <person name="Haerty W."/>
            <person name="Hahn M.W."/>
            <person name="Halligan D.L."/>
            <person name="Halpern A.L."/>
            <person name="Halter G.M."/>
            <person name="Han M.V."/>
            <person name="Heger A."/>
            <person name="Hillier L."/>
            <person name="Hinrichs A.S."/>
            <person name="Holmes I."/>
            <person name="Hoskins R.A."/>
            <person name="Hubisz M.J."/>
            <person name="Hultmark D."/>
            <person name="Huntley M.A."/>
            <person name="Jaffe D.B."/>
            <person name="Jagadeeshan S."/>
            <person name="Jeck W.R."/>
            <person name="Johnson J."/>
            <person name="Jones C.D."/>
            <person name="Jordan W.C."/>
            <person name="Karpen G.H."/>
            <person name="Kataoka E."/>
            <person name="Keightley P.D."/>
            <person name="Kheradpour P."/>
            <person name="Kirkness E.F."/>
            <person name="Koerich L.B."/>
            <person name="Kristiansen K."/>
            <person name="Kudrna D."/>
            <person name="Kulathinal R.J."/>
            <person name="Kumar S."/>
            <person name="Kwok R."/>
            <person name="Lander E."/>
            <person name="Langley C.H."/>
            <person name="Lapoint R."/>
            <person name="Lazzaro B.P."/>
            <person name="Lee S.J."/>
            <person name="Levesque L."/>
            <person name="Li R."/>
            <person name="Lin C.F."/>
            <person name="Lin M.F."/>
            <person name="Lindblad-Toh K."/>
            <person name="Llopart A."/>
            <person name="Long M."/>
            <person name="Low L."/>
            <person name="Lozovsky E."/>
            <person name="Lu J."/>
            <person name="Luo M."/>
            <person name="Machado C.A."/>
            <person name="Makalowski W."/>
            <person name="Marzo M."/>
            <person name="Matsuda M."/>
            <person name="Matzkin L."/>
            <person name="McAllister B."/>
            <person name="McBride C.S."/>
            <person name="McKernan B."/>
            <person name="McKernan K."/>
            <person name="Mendez-Lago M."/>
            <person name="Minx P."/>
            <person name="Mollenhauer M.U."/>
            <person name="Montooth K."/>
            <person name="Mount S.M."/>
            <person name="Mu X."/>
            <person name="Myers E."/>
            <person name="Negre B."/>
            <person name="Newfeld S."/>
            <person name="Nielsen R."/>
            <person name="Noor M.A."/>
            <person name="O'Grady P."/>
            <person name="Pachter L."/>
            <person name="Papaceit M."/>
            <person name="Parisi M.J."/>
            <person name="Parisi M."/>
            <person name="Parts L."/>
            <person name="Pedersen J.S."/>
            <person name="Pesole G."/>
            <person name="Phillippy A.M."/>
            <person name="Ponting C.P."/>
            <person name="Pop M."/>
            <person name="Porcelli D."/>
            <person name="Powell J.R."/>
            <person name="Prohaska S."/>
            <person name="Pruitt K."/>
            <person name="Puig M."/>
            <person name="Quesneville H."/>
            <person name="Ram K.R."/>
            <person name="Rand D."/>
            <person name="Rasmussen M.D."/>
            <person name="Reed L.K."/>
            <person name="Reenan R."/>
            <person name="Reily A."/>
            <person name="Remington K.A."/>
            <person name="Rieger T.T."/>
            <person name="Ritchie M.G."/>
            <person name="Robin C."/>
            <person name="Rogers Y.H."/>
            <person name="Rohde C."/>
            <person name="Rozas J."/>
            <person name="Rubenfield M.J."/>
            <person name="Ruiz A."/>
            <person name="Russo S."/>
            <person name="Salzberg S.L."/>
            <person name="Sanchez-Gracia A."/>
            <person name="Saranga D.J."/>
            <person name="Sato H."/>
            <person name="Schaeffer S.W."/>
            <person name="Schatz M.C."/>
            <person name="Schlenke T."/>
            <person name="Schwartz R."/>
            <person name="Segarra C."/>
            <person name="Singh R.S."/>
            <person name="Sirot L."/>
            <person name="Sirota M."/>
            <person name="Sisneros N.B."/>
            <person name="Smith C.D."/>
            <person name="Smith T.F."/>
            <person name="Spieth J."/>
            <person name="Stage D.E."/>
            <person name="Stark A."/>
            <person name="Stephan W."/>
            <person name="Strausberg R.L."/>
            <person name="Strempel S."/>
            <person name="Sturgill D."/>
            <person name="Sutton G."/>
            <person name="Sutton G.G."/>
            <person name="Tao W."/>
            <person name="Teichmann S."/>
            <person name="Tobari Y.N."/>
            <person name="Tomimura Y."/>
            <person name="Tsolas J.M."/>
            <person name="Valente V.L."/>
            <person name="Venter E."/>
            <person name="Venter J.C."/>
            <person name="Vicario S."/>
            <person name="Vieira F.G."/>
            <person name="Vilella A.J."/>
            <person name="Villasante A."/>
            <person name="Walenz B."/>
            <person name="Wang J."/>
            <person name="Wasserman M."/>
            <person name="Watts T."/>
            <person name="Wilson D."/>
            <person name="Wilson R.K."/>
            <person name="Wing R.A."/>
            <person name="Wolfner M.F."/>
            <person name="Wong A."/>
            <person name="Wong G.K."/>
            <person name="Wu C.I."/>
            <person name="Wu G."/>
            <person name="Yamamoto D."/>
            <person name="Yang H.P."/>
            <person name="Yang S.P."/>
            <person name="Yorke J.A."/>
            <person name="Yoshida K."/>
            <person name="Zdobnov E."/>
            <person name="Zhang P."/>
            <person name="Zhang Y."/>
            <person name="Zimin A.V."/>
            <person name="Baldwin J."/>
            <person name="Abdouelleil A."/>
            <person name="Abdulkadir J."/>
            <person name="Abebe A."/>
            <person name="Abera B."/>
            <person name="Abreu J."/>
            <person name="Acer S.C."/>
            <person name="Aftuck L."/>
            <person name="Alexander A."/>
            <person name="An P."/>
            <person name="Anderson E."/>
            <person name="Anderson S."/>
            <person name="Arachi H."/>
            <person name="Azer M."/>
            <person name="Bachantsang P."/>
            <person name="Barry A."/>
            <person name="Bayul T."/>
            <person name="Berlin A."/>
            <person name="Bessette D."/>
            <person name="Bloom T."/>
            <person name="Blye J."/>
            <person name="Boguslavskiy L."/>
            <person name="Bonnet C."/>
            <person name="Boukhgalter B."/>
            <person name="Bourzgui I."/>
            <person name="Brown A."/>
            <person name="Cahill P."/>
            <person name="Channer S."/>
            <person name="Cheshatsang Y."/>
            <person name="Chuda L."/>
            <person name="Citroen M."/>
            <person name="Collymore A."/>
            <person name="Cooke P."/>
            <person name="Costello M."/>
            <person name="D'Aco K."/>
            <person name="Daza R."/>
            <person name="De Haan G."/>
            <person name="DeGray S."/>
            <person name="DeMaso C."/>
            <person name="Dhargay N."/>
            <person name="Dooley K."/>
            <person name="Dooley E."/>
            <person name="Doricent M."/>
            <person name="Dorje P."/>
            <person name="Dorjee K."/>
            <person name="Dupes A."/>
            <person name="Elong R."/>
            <person name="Falk J."/>
            <person name="Farina A."/>
            <person name="Faro S."/>
            <person name="Ferguson D."/>
            <person name="Fisher S."/>
            <person name="Foley C.D."/>
            <person name="Franke A."/>
            <person name="Friedrich D."/>
            <person name="Gadbois L."/>
            <person name="Gearin G."/>
            <person name="Gearin C.R."/>
            <person name="Giannoukos G."/>
            <person name="Goode T."/>
            <person name="Graham J."/>
            <person name="Grandbois E."/>
            <person name="Grewal S."/>
            <person name="Gyaltsen K."/>
            <person name="Hafez N."/>
            <person name="Hagos B."/>
            <person name="Hall J."/>
            <person name="Henson C."/>
            <person name="Hollinger A."/>
            <person name="Honan T."/>
            <person name="Huard M.D."/>
            <person name="Hughes L."/>
            <person name="Hurhula B."/>
            <person name="Husby M.E."/>
            <person name="Kamat A."/>
            <person name="Kanga B."/>
            <person name="Kashin S."/>
            <person name="Khazanovich D."/>
            <person name="Kisner P."/>
            <person name="Lance K."/>
            <person name="Lara M."/>
            <person name="Lee W."/>
            <person name="Lennon N."/>
            <person name="Letendre F."/>
            <person name="LeVine R."/>
            <person name="Lipovsky A."/>
            <person name="Liu X."/>
            <person name="Liu J."/>
            <person name="Liu S."/>
            <person name="Lokyitsang T."/>
            <person name="Lokyitsang Y."/>
            <person name="Lubonja R."/>
            <person name="Lui A."/>
            <person name="MacDonald P."/>
            <person name="Magnisalis V."/>
            <person name="Maru K."/>
            <person name="Matthews C."/>
            <person name="McCusker W."/>
            <person name="McDonough S."/>
            <person name="Mehta T."/>
            <person name="Meldrim J."/>
            <person name="Meneus L."/>
            <person name="Mihai O."/>
            <person name="Mihalev A."/>
            <person name="Mihova T."/>
            <person name="Mittelman R."/>
            <person name="Mlenga V."/>
            <person name="Montmayeur A."/>
            <person name="Mulrain L."/>
            <person name="Navidi A."/>
            <person name="Naylor J."/>
            <person name="Negash T."/>
            <person name="Nguyen T."/>
            <person name="Nguyen N."/>
            <person name="Nicol R."/>
            <person name="Norbu C."/>
            <person name="Norbu N."/>
            <person name="Novod N."/>
            <person name="O'Neill B."/>
            <person name="Osman S."/>
            <person name="Markiewicz E."/>
            <person name="Oyono O.L."/>
            <person name="Patti C."/>
            <person name="Phunkhang P."/>
            <person name="Pierre F."/>
            <person name="Priest M."/>
            <person name="Raghuraman S."/>
            <person name="Rege F."/>
            <person name="Reyes R."/>
            <person name="Rise C."/>
            <person name="Rogov P."/>
            <person name="Ross K."/>
            <person name="Ryan E."/>
            <person name="Settipalli S."/>
            <person name="Shea T."/>
            <person name="Sherpa N."/>
            <person name="Shi L."/>
            <person name="Shih D."/>
            <person name="Sparrow T."/>
            <person name="Spaulding J."/>
            <person name="Stalker J."/>
            <person name="Stange-Thomann N."/>
            <person name="Stavropoulos S."/>
            <person name="Stone C."/>
            <person name="Strader C."/>
            <person name="Tesfaye S."/>
            <person name="Thomson T."/>
            <person name="Thoulutsang Y."/>
            <person name="Thoulutsang D."/>
            <person name="Topham K."/>
            <person name="Topping I."/>
            <person name="Tsamla T."/>
            <person name="Vassiliev H."/>
            <person name="Vo A."/>
            <person name="Wangchuk T."/>
            <person name="Wangdi T."/>
            <person name="Weiand M."/>
            <person name="Wilkinson J."/>
            <person name="Wilson A."/>
            <person name="Yadav S."/>
            <person name="Young G."/>
            <person name="Yu Q."/>
            <person name="Zembek L."/>
            <person name="Zhong D."/>
            <person name="Zimmer A."/>
            <person name="Zwirko Z."/>
            <person name="Jaffe D.B."/>
            <person name="Alvarez P."/>
            <person name="Brockman W."/>
            <person name="Butler J."/>
            <person name="Chin C."/>
            <person name="Gnerre S."/>
            <person name="Grabherr M."/>
            <person name="Kleber M."/>
            <person name="Mauceli E."/>
            <person name="MacCallum I."/>
        </authorList>
    </citation>
    <scope>NUCLEOTIDE SEQUENCE [LARGE SCALE GENOMIC DNA]</scope>
    <source>
        <strain evidence="2">Tucson 14030-0811.24</strain>
    </source>
</reference>